<feature type="domain" description="C-type lectin" evidence="3">
    <location>
        <begin position="169"/>
        <end position="284"/>
    </location>
</feature>
<evidence type="ECO:0000313" key="5">
    <source>
        <dbReference type="Proteomes" id="UP000824540"/>
    </source>
</evidence>
<proteinExistence type="predicted"/>
<keyword evidence="5" id="KW-1185">Reference proteome</keyword>
<gene>
    <name evidence="4" type="ORF">JZ751_022219</name>
</gene>
<feature type="domain" description="C-type lectin" evidence="3">
    <location>
        <begin position="55"/>
        <end position="165"/>
    </location>
</feature>
<dbReference type="InterPro" id="IPR016187">
    <property type="entry name" value="CTDL_fold"/>
</dbReference>
<reference evidence="4" key="1">
    <citation type="thesis" date="2021" institute="BYU ScholarsArchive" country="Provo, UT, USA">
        <title>Applications of and Algorithms for Genome Assembly and Genomic Analyses with an Emphasis on Marine Teleosts.</title>
        <authorList>
            <person name="Pickett B.D."/>
        </authorList>
    </citation>
    <scope>NUCLEOTIDE SEQUENCE</scope>
    <source>
        <strain evidence="4">HI-2016</strain>
    </source>
</reference>
<dbReference type="InterPro" id="IPR018378">
    <property type="entry name" value="C-type_lectin_CS"/>
</dbReference>
<comment type="caution">
    <text evidence="4">The sequence shown here is derived from an EMBL/GenBank/DDBJ whole genome shotgun (WGS) entry which is preliminary data.</text>
</comment>
<dbReference type="PANTHER" id="PTHR45784">
    <property type="entry name" value="C-TYPE LECTIN DOMAIN FAMILY 20 MEMBER A-RELATED"/>
    <property type="match status" value="1"/>
</dbReference>
<accession>A0A8T2NJN6</accession>
<evidence type="ECO:0000256" key="1">
    <source>
        <dbReference type="ARBA" id="ARBA00023157"/>
    </source>
</evidence>
<dbReference type="PROSITE" id="PS50041">
    <property type="entry name" value="C_TYPE_LECTIN_2"/>
    <property type="match status" value="2"/>
</dbReference>
<dbReference type="SMART" id="SM00034">
    <property type="entry name" value="CLECT"/>
    <property type="match status" value="2"/>
</dbReference>
<keyword evidence="2" id="KW-0732">Signal</keyword>
<dbReference type="InterPro" id="IPR001304">
    <property type="entry name" value="C-type_lectin-like"/>
</dbReference>
<name>A0A8T2NJN6_9TELE</name>
<dbReference type="PANTHER" id="PTHR45784:SF3">
    <property type="entry name" value="C-TYPE LECTIN DOMAIN FAMILY 4 MEMBER K-LIKE-RELATED"/>
    <property type="match status" value="1"/>
</dbReference>
<dbReference type="EMBL" id="JAFBMS010000048">
    <property type="protein sequence ID" value="KAG9339906.1"/>
    <property type="molecule type" value="Genomic_DNA"/>
</dbReference>
<organism evidence="4 5">
    <name type="scientific">Albula glossodonta</name>
    <name type="common">roundjaw bonefish</name>
    <dbReference type="NCBI Taxonomy" id="121402"/>
    <lineage>
        <taxon>Eukaryota</taxon>
        <taxon>Metazoa</taxon>
        <taxon>Chordata</taxon>
        <taxon>Craniata</taxon>
        <taxon>Vertebrata</taxon>
        <taxon>Euteleostomi</taxon>
        <taxon>Actinopterygii</taxon>
        <taxon>Neopterygii</taxon>
        <taxon>Teleostei</taxon>
        <taxon>Albuliformes</taxon>
        <taxon>Albulidae</taxon>
        <taxon>Albula</taxon>
    </lineage>
</organism>
<dbReference type="SUPFAM" id="SSF56436">
    <property type="entry name" value="C-type lectin-like"/>
    <property type="match status" value="3"/>
</dbReference>
<protein>
    <recommendedName>
        <fullName evidence="3">C-type lectin domain-containing protein</fullName>
    </recommendedName>
</protein>
<evidence type="ECO:0000256" key="2">
    <source>
        <dbReference type="SAM" id="SignalP"/>
    </source>
</evidence>
<evidence type="ECO:0000313" key="4">
    <source>
        <dbReference type="EMBL" id="KAG9339906.1"/>
    </source>
</evidence>
<dbReference type="OrthoDB" id="8950604at2759"/>
<dbReference type="Gene3D" id="3.10.100.10">
    <property type="entry name" value="Mannose-Binding Protein A, subunit A"/>
    <property type="match status" value="2"/>
</dbReference>
<evidence type="ECO:0000259" key="3">
    <source>
        <dbReference type="PROSITE" id="PS50041"/>
    </source>
</evidence>
<sequence>MKPGHLLVLLSAALCTSVYSSRFRKFFAGPKDNTMNWTDAQAFCRDRGTDLFTVHGRDNYTIVRENKTWYEAQKYCRDCRNNHIDLVSIWSKSHNAEVRKQGNITSPFWIGLICDSWEWTDGASSTFRDWDKTADFTQGNNCAYMKENHRWLTLGCQSNAIPVCSQENFVLIDEKLTWEDALNYCNDHHSGLLRIESKEDQEAVEEELRCKCVTWPVWLGLRQSRLFGFWIWANGMLVQWSNWEGGRQPQQPLSHACGAMVTTGEGEHKWRDQNCLYKHHFLCENKSNETR</sequence>
<dbReference type="PROSITE" id="PS00615">
    <property type="entry name" value="C_TYPE_LECTIN_1"/>
    <property type="match status" value="1"/>
</dbReference>
<feature type="signal peptide" evidence="2">
    <location>
        <begin position="1"/>
        <end position="20"/>
    </location>
</feature>
<dbReference type="AlphaFoldDB" id="A0A8T2NJN6"/>
<dbReference type="CDD" id="cd00037">
    <property type="entry name" value="CLECT"/>
    <property type="match status" value="1"/>
</dbReference>
<keyword evidence="1" id="KW-1015">Disulfide bond</keyword>
<dbReference type="InterPro" id="IPR016186">
    <property type="entry name" value="C-type_lectin-like/link_sf"/>
</dbReference>
<feature type="chain" id="PRO_5035899697" description="C-type lectin domain-containing protein" evidence="2">
    <location>
        <begin position="21"/>
        <end position="291"/>
    </location>
</feature>
<dbReference type="Proteomes" id="UP000824540">
    <property type="component" value="Unassembled WGS sequence"/>
</dbReference>
<dbReference type="Pfam" id="PF00059">
    <property type="entry name" value="Lectin_C"/>
    <property type="match status" value="2"/>
</dbReference>